<feature type="active site" description="Proton acceptor" evidence="4">
    <location>
        <position position="154"/>
    </location>
</feature>
<dbReference type="PROSITE" id="PS51635">
    <property type="entry name" value="PNPLA"/>
    <property type="match status" value="1"/>
</dbReference>
<dbReference type="KEGG" id="aprs:BI364_08540"/>
<dbReference type="InterPro" id="IPR002641">
    <property type="entry name" value="PNPLA_dom"/>
</dbReference>
<proteinExistence type="predicted"/>
<evidence type="ECO:0000313" key="6">
    <source>
        <dbReference type="EMBL" id="AOU98003.1"/>
    </source>
</evidence>
<feature type="active site" description="Nucleophile" evidence="4">
    <location>
        <position position="41"/>
    </location>
</feature>
<keyword evidence="7" id="KW-1185">Reference proteome</keyword>
<dbReference type="PANTHER" id="PTHR14226:SF76">
    <property type="entry name" value="NTE FAMILY PROTEIN RSSA"/>
    <property type="match status" value="1"/>
</dbReference>
<dbReference type="EMBL" id="CP017415">
    <property type="protein sequence ID" value="AOU98003.1"/>
    <property type="molecule type" value="Genomic_DNA"/>
</dbReference>
<keyword evidence="3 4" id="KW-0443">Lipid metabolism</keyword>
<name>A0A1D8ING1_9GAMM</name>
<keyword evidence="1 4" id="KW-0378">Hydrolase</keyword>
<sequence length="310" mass="33681">MKRLRIGLALGSGSARGWAHIGVIRALKARGIEPDVVTGTSIGALVGAAYVTETLDPFSQWVERLSWREMVSLLDVRFNGGLIDGERLLDALESLIPERDIMSCGIPYGAVATDLTSGNEVWLRDGSILAAIRASIALPGLFSPTQLDGRWLVDGGLVNPVPVSLCRALGADLVIAVDLNSDLLRRHDIPDPQAPDPAPREAVIEDGALLGGPWMRWLTRLVRRQGGDKRRDVEWPSILEVVARSLNIMSVRITRSRMAGDPPDLLLMPRLAHIGLMEFHRAEEAIGAGRDEVERIGAELDAILGRRPGN</sequence>
<evidence type="ECO:0000256" key="3">
    <source>
        <dbReference type="ARBA" id="ARBA00023098"/>
    </source>
</evidence>
<dbReference type="Gene3D" id="3.40.1090.10">
    <property type="entry name" value="Cytosolic phospholipase A2 catalytic domain"/>
    <property type="match status" value="2"/>
</dbReference>
<dbReference type="GO" id="GO:0016042">
    <property type="term" value="P:lipid catabolic process"/>
    <property type="evidence" value="ECO:0007669"/>
    <property type="project" value="UniProtKB-UniRule"/>
</dbReference>
<reference evidence="7" key="1">
    <citation type="submission" date="2016-09" db="EMBL/GenBank/DDBJ databases">
        <title>Acidihalobacter prosperus F5.</title>
        <authorList>
            <person name="Khaleque H.N."/>
            <person name="Ramsay J.P."/>
            <person name="Kaksonen A.H."/>
            <person name="Boxall N.J."/>
            <person name="Watkin E.L.J."/>
        </authorList>
    </citation>
    <scope>NUCLEOTIDE SEQUENCE [LARGE SCALE GENOMIC DNA]</scope>
    <source>
        <strain evidence="7">F5</strain>
    </source>
</reference>
<evidence type="ECO:0000313" key="7">
    <source>
        <dbReference type="Proteomes" id="UP000095401"/>
    </source>
</evidence>
<feature type="short sequence motif" description="DGA/G" evidence="4">
    <location>
        <begin position="154"/>
        <end position="156"/>
    </location>
</feature>
<dbReference type="AlphaFoldDB" id="A0A1D8ING1"/>
<accession>A0A1D8ING1</accession>
<evidence type="ECO:0000259" key="5">
    <source>
        <dbReference type="PROSITE" id="PS51635"/>
    </source>
</evidence>
<dbReference type="InterPro" id="IPR050301">
    <property type="entry name" value="NTE"/>
</dbReference>
<organism evidence="6 7">
    <name type="scientific">Acidihalobacter yilgarnensis</name>
    <dbReference type="NCBI Taxonomy" id="2819280"/>
    <lineage>
        <taxon>Bacteria</taxon>
        <taxon>Pseudomonadati</taxon>
        <taxon>Pseudomonadota</taxon>
        <taxon>Gammaproteobacteria</taxon>
        <taxon>Chromatiales</taxon>
        <taxon>Ectothiorhodospiraceae</taxon>
        <taxon>Acidihalobacter</taxon>
    </lineage>
</organism>
<dbReference type="Proteomes" id="UP000095401">
    <property type="component" value="Chromosome"/>
</dbReference>
<dbReference type="NCBIfam" id="NF007623">
    <property type="entry name" value="PRK10279.1"/>
    <property type="match status" value="1"/>
</dbReference>
<evidence type="ECO:0000256" key="2">
    <source>
        <dbReference type="ARBA" id="ARBA00022963"/>
    </source>
</evidence>
<dbReference type="GO" id="GO:0016787">
    <property type="term" value="F:hydrolase activity"/>
    <property type="evidence" value="ECO:0007669"/>
    <property type="project" value="UniProtKB-UniRule"/>
</dbReference>
<dbReference type="SUPFAM" id="SSF52151">
    <property type="entry name" value="FabD/lysophospholipase-like"/>
    <property type="match status" value="1"/>
</dbReference>
<dbReference type="PANTHER" id="PTHR14226">
    <property type="entry name" value="NEUROPATHY TARGET ESTERASE/SWISS CHEESE D.MELANOGASTER"/>
    <property type="match status" value="1"/>
</dbReference>
<evidence type="ECO:0000256" key="1">
    <source>
        <dbReference type="ARBA" id="ARBA00022801"/>
    </source>
</evidence>
<dbReference type="Pfam" id="PF01734">
    <property type="entry name" value="Patatin"/>
    <property type="match status" value="1"/>
</dbReference>
<keyword evidence="2 4" id="KW-0442">Lipid degradation</keyword>
<dbReference type="InterPro" id="IPR016035">
    <property type="entry name" value="Acyl_Trfase/lysoPLipase"/>
</dbReference>
<feature type="short sequence motif" description="GXSXG" evidence="4">
    <location>
        <begin position="39"/>
        <end position="43"/>
    </location>
</feature>
<evidence type="ECO:0000256" key="4">
    <source>
        <dbReference type="PROSITE-ProRule" id="PRU01161"/>
    </source>
</evidence>
<gene>
    <name evidence="6" type="ORF">BI364_08540</name>
</gene>
<dbReference type="RefSeq" id="WP_070078379.1">
    <property type="nucleotide sequence ID" value="NZ_CP017415.1"/>
</dbReference>
<feature type="domain" description="PNPLA" evidence="5">
    <location>
        <begin position="8"/>
        <end position="167"/>
    </location>
</feature>
<comment type="caution">
    <text evidence="4">Lacks conserved residue(s) required for the propagation of feature annotation.</text>
</comment>
<protein>
    <recommendedName>
        <fullName evidence="5">PNPLA domain-containing protein</fullName>
    </recommendedName>
</protein>